<evidence type="ECO:0000313" key="2">
    <source>
        <dbReference type="EMBL" id="PPJ58297.1"/>
    </source>
</evidence>
<feature type="compositionally biased region" description="Acidic residues" evidence="1">
    <location>
        <begin position="184"/>
        <end position="194"/>
    </location>
</feature>
<feature type="compositionally biased region" description="Gly residues" evidence="1">
    <location>
        <begin position="119"/>
        <end position="130"/>
    </location>
</feature>
<feature type="region of interest" description="Disordered" evidence="1">
    <location>
        <begin position="164"/>
        <end position="248"/>
    </location>
</feature>
<dbReference type="Proteomes" id="UP000237631">
    <property type="component" value="Unassembled WGS sequence"/>
</dbReference>
<feature type="compositionally biased region" description="Basic residues" evidence="1">
    <location>
        <begin position="212"/>
        <end position="221"/>
    </location>
</feature>
<organism evidence="2 3">
    <name type="scientific">Cercospora berteroae</name>
    <dbReference type="NCBI Taxonomy" id="357750"/>
    <lineage>
        <taxon>Eukaryota</taxon>
        <taxon>Fungi</taxon>
        <taxon>Dikarya</taxon>
        <taxon>Ascomycota</taxon>
        <taxon>Pezizomycotina</taxon>
        <taxon>Dothideomycetes</taxon>
        <taxon>Dothideomycetidae</taxon>
        <taxon>Mycosphaerellales</taxon>
        <taxon>Mycosphaerellaceae</taxon>
        <taxon>Cercospora</taxon>
    </lineage>
</organism>
<comment type="caution">
    <text evidence="2">The sequence shown here is derived from an EMBL/GenBank/DDBJ whole genome shotgun (WGS) entry which is preliminary data.</text>
</comment>
<reference evidence="3" key="1">
    <citation type="journal article" date="2017" name="bioRxiv">
        <title>Conservation of a gene cluster reveals novel cercosporin biosynthetic mechanisms and extends production to the genus Colletotrichum.</title>
        <authorList>
            <person name="de Jonge R."/>
            <person name="Ebert M.K."/>
            <person name="Huitt-Roehl C.R."/>
            <person name="Pal P."/>
            <person name="Suttle J.C."/>
            <person name="Spanner R.E."/>
            <person name="Neubauer J.D."/>
            <person name="Jurick W.M.II."/>
            <person name="Stott K.A."/>
            <person name="Secor G.A."/>
            <person name="Thomma B.P.H.J."/>
            <person name="Van de Peer Y."/>
            <person name="Townsend C.A."/>
            <person name="Bolton M.D."/>
        </authorList>
    </citation>
    <scope>NUCLEOTIDE SEQUENCE [LARGE SCALE GENOMIC DNA]</scope>
    <source>
        <strain evidence="3">CBS538.71</strain>
    </source>
</reference>
<dbReference type="EMBL" id="PNEN01000467">
    <property type="protein sequence ID" value="PPJ58297.1"/>
    <property type="molecule type" value="Genomic_DNA"/>
</dbReference>
<dbReference type="PANTHER" id="PTHR40635:SF1">
    <property type="match status" value="1"/>
</dbReference>
<feature type="region of interest" description="Disordered" evidence="1">
    <location>
        <begin position="54"/>
        <end position="73"/>
    </location>
</feature>
<dbReference type="OrthoDB" id="5374757at2759"/>
<proteinExistence type="predicted"/>
<dbReference type="PANTHER" id="PTHR40635">
    <property type="match status" value="1"/>
</dbReference>
<protein>
    <submittedName>
        <fullName evidence="2">Uncharacterized protein</fullName>
    </submittedName>
</protein>
<evidence type="ECO:0000256" key="1">
    <source>
        <dbReference type="SAM" id="MobiDB-lite"/>
    </source>
</evidence>
<feature type="compositionally biased region" description="Basic residues" evidence="1">
    <location>
        <begin position="64"/>
        <end position="73"/>
    </location>
</feature>
<evidence type="ECO:0000313" key="3">
    <source>
        <dbReference type="Proteomes" id="UP000237631"/>
    </source>
</evidence>
<dbReference type="AlphaFoldDB" id="A0A2S6CEZ3"/>
<name>A0A2S6CEZ3_9PEZI</name>
<sequence length="311" mass="34739">MAPIRRYLRITKFSVLEVRIYLHKPSDTSWLLSSRSNVLSRIITSIRPKVLPKLREENENARQNKGKGKKKRGIKDVVSEEDFEVAIFLKETKSKHSLLTKRKEVGEGREGRLRSNGKGLTGWLGGGMGGGKREEAIDLEKEGEGGGLAVRREEDDDDVVVLDDIPEFGKEGGGNGKKRKSIAGDEEDGEDEDAALFVSSSDEEFFATQRAQPRKKRRRRQQQQEDDDEEAEVTPATGEGDDKKKLSLDTNYDGFTIYGRILCLIVTRKGKKEPRAQALEQAAPVGGSQMMEKFIATQVAREEGLSDVEDD</sequence>
<gene>
    <name evidence="2" type="ORF">CBER1_07289</name>
</gene>
<feature type="region of interest" description="Disordered" evidence="1">
    <location>
        <begin position="106"/>
        <end position="133"/>
    </location>
</feature>
<accession>A0A2S6CEZ3</accession>
<keyword evidence="3" id="KW-1185">Reference proteome</keyword>